<keyword evidence="14" id="KW-1185">Reference proteome</keyword>
<dbReference type="AlphaFoldDB" id="A0A139AG23"/>
<evidence type="ECO:0000256" key="7">
    <source>
        <dbReference type="ARBA" id="ARBA00023204"/>
    </source>
</evidence>
<evidence type="ECO:0000259" key="12">
    <source>
        <dbReference type="Pfam" id="PF21530"/>
    </source>
</evidence>
<dbReference type="STRING" id="1344416.A0A139AG23"/>
<evidence type="ECO:0000256" key="8">
    <source>
        <dbReference type="ARBA" id="ARBA00023235"/>
    </source>
</evidence>
<evidence type="ECO:0000256" key="9">
    <source>
        <dbReference type="RuleBase" id="RU363044"/>
    </source>
</evidence>
<dbReference type="OMA" id="WIAAGCH"/>
<feature type="region of interest" description="Disordered" evidence="10">
    <location>
        <begin position="1"/>
        <end position="181"/>
    </location>
</feature>
<reference evidence="13 14" key="1">
    <citation type="journal article" date="2015" name="Genome Biol. Evol.">
        <title>Phylogenomic analyses indicate that early fungi evolved digesting cell walls of algal ancestors of land plants.</title>
        <authorList>
            <person name="Chang Y."/>
            <person name="Wang S."/>
            <person name="Sekimoto S."/>
            <person name="Aerts A.L."/>
            <person name="Choi C."/>
            <person name="Clum A."/>
            <person name="LaButti K.M."/>
            <person name="Lindquist E.A."/>
            <person name="Yee Ngan C."/>
            <person name="Ohm R.A."/>
            <person name="Salamov A.A."/>
            <person name="Grigoriev I.V."/>
            <person name="Spatafora J.W."/>
            <person name="Berbee M.L."/>
        </authorList>
    </citation>
    <scope>NUCLEOTIDE SEQUENCE [LARGE SCALE GENOMIC DNA]</scope>
    <source>
        <strain evidence="13 14">JEL478</strain>
    </source>
</reference>
<keyword evidence="3 9" id="KW-0378">Hydrolase</keyword>
<accession>A0A139AG23</accession>
<keyword evidence="1 9" id="KW-0547">Nucleotide-binding</keyword>
<keyword evidence="2 9" id="KW-0227">DNA damage</keyword>
<evidence type="ECO:0000256" key="10">
    <source>
        <dbReference type="SAM" id="MobiDB-lite"/>
    </source>
</evidence>
<dbReference type="InterPro" id="IPR010285">
    <property type="entry name" value="DNA_helicase_pif1-like_DEAD"/>
</dbReference>
<dbReference type="Gene3D" id="3.40.50.300">
    <property type="entry name" value="P-loop containing nucleotide triphosphate hydrolases"/>
    <property type="match status" value="1"/>
</dbReference>
<evidence type="ECO:0000256" key="4">
    <source>
        <dbReference type="ARBA" id="ARBA00022806"/>
    </source>
</evidence>
<keyword evidence="4 9" id="KW-0347">Helicase</keyword>
<evidence type="ECO:0000256" key="3">
    <source>
        <dbReference type="ARBA" id="ARBA00022801"/>
    </source>
</evidence>
<protein>
    <recommendedName>
        <fullName evidence="9">ATP-dependent DNA helicase</fullName>
        <ecNumber evidence="9">5.6.2.3</ecNumber>
    </recommendedName>
</protein>
<keyword evidence="5 9" id="KW-0067">ATP-binding</keyword>
<evidence type="ECO:0000259" key="11">
    <source>
        <dbReference type="Pfam" id="PF05970"/>
    </source>
</evidence>
<dbReference type="SUPFAM" id="SSF52540">
    <property type="entry name" value="P-loop containing nucleoside triphosphate hydrolases"/>
    <property type="match status" value="2"/>
</dbReference>
<dbReference type="Pfam" id="PF21530">
    <property type="entry name" value="Pif1_2B_dom"/>
    <property type="match status" value="1"/>
</dbReference>
<keyword evidence="7 9" id="KW-0234">DNA repair</keyword>
<dbReference type="GO" id="GO:0000723">
    <property type="term" value="P:telomere maintenance"/>
    <property type="evidence" value="ECO:0007669"/>
    <property type="project" value="InterPro"/>
</dbReference>
<feature type="domain" description="DNA helicase Pif1-like 2B" evidence="12">
    <location>
        <begin position="519"/>
        <end position="560"/>
    </location>
</feature>
<dbReference type="InterPro" id="IPR049163">
    <property type="entry name" value="Pif1-like_2B_dom"/>
</dbReference>
<dbReference type="GO" id="GO:0006310">
    <property type="term" value="P:DNA recombination"/>
    <property type="evidence" value="ECO:0007669"/>
    <property type="project" value="UniProtKB-KW"/>
</dbReference>
<comment type="catalytic activity">
    <reaction evidence="9">
        <text>ATP + H2O = ADP + phosphate + H(+)</text>
        <dbReference type="Rhea" id="RHEA:13065"/>
        <dbReference type="ChEBI" id="CHEBI:15377"/>
        <dbReference type="ChEBI" id="CHEBI:15378"/>
        <dbReference type="ChEBI" id="CHEBI:30616"/>
        <dbReference type="ChEBI" id="CHEBI:43474"/>
        <dbReference type="ChEBI" id="CHEBI:456216"/>
        <dbReference type="EC" id="5.6.2.3"/>
    </reaction>
</comment>
<comment type="cofactor">
    <cofactor evidence="9">
        <name>Mg(2+)</name>
        <dbReference type="ChEBI" id="CHEBI:18420"/>
    </cofactor>
</comment>
<dbReference type="OrthoDB" id="2126220at2759"/>
<dbReference type="Proteomes" id="UP000070544">
    <property type="component" value="Unassembled WGS sequence"/>
</dbReference>
<proteinExistence type="inferred from homology"/>
<dbReference type="GO" id="GO:0005524">
    <property type="term" value="F:ATP binding"/>
    <property type="evidence" value="ECO:0007669"/>
    <property type="project" value="UniProtKB-KW"/>
</dbReference>
<dbReference type="CDD" id="cd18037">
    <property type="entry name" value="DEXSc_Pif1_like"/>
    <property type="match status" value="1"/>
</dbReference>
<dbReference type="Pfam" id="PF05970">
    <property type="entry name" value="PIF1"/>
    <property type="match status" value="2"/>
</dbReference>
<keyword evidence="9" id="KW-0233">DNA recombination</keyword>
<sequence>MSHAREVEYVSPDLFSGGIHGNRAAIGDMLKSAGNSSGGPKRQSGQTSLLSYAKPTGRPLATPASRPGSASGSGGPPRPLIKSKSSTDPLPASHTPFLKKANPADSSTASSKPMYPLFPSKQQPSHQVEGVLSRRLPPTYIPNHSFPSKRRAPDTDDASTADGAPDSRFKQAKFSSGEDGASDDINVYQRFINSRGAVSTRTGVAMSTGSGVGVSTVKPVTGGRESLSDEQKEVAKIVLEEHSSLFFTGRAGTGKSYLLRYLIKELRSRFGRDRVAVTAATGMAAVNIDGGTVHSFAGFGLGLEPVDVLVKKIGYNKNAFKRWQTTKVLVIDEGVFCRGWIATDVEGARCSPTFCMAHSYGCDLVSMVDAELFDKLEEVARKVRKSSLPFGGIQLVMTGDFFQLPPVPDKQRETKFLFESKRFSACVPTSYNLTTAFRQSDPTFLTVLDELRMGQLSASSVAVLRGLERTPPGWAGKEPSVIYSRREEVDRENERRMREIRADEREFAATDSGDQANLKKLQSSCIAPSTLKLKQDALVMLIKNKNQTLVNGALGKVVGFSEDSRLPIVRFDRYALDLELEQEEWTLEQNGQVVARRRQIPLVLAWATSVHKAQGQTLDRLKVDLRSVL</sequence>
<name>A0A139AG23_GONPJ</name>
<dbReference type="PANTHER" id="PTHR47642">
    <property type="entry name" value="ATP-DEPENDENT DNA HELICASE"/>
    <property type="match status" value="1"/>
</dbReference>
<dbReference type="InterPro" id="IPR051055">
    <property type="entry name" value="PIF1_helicase"/>
</dbReference>
<evidence type="ECO:0000256" key="2">
    <source>
        <dbReference type="ARBA" id="ARBA00022763"/>
    </source>
</evidence>
<evidence type="ECO:0000256" key="1">
    <source>
        <dbReference type="ARBA" id="ARBA00022741"/>
    </source>
</evidence>
<evidence type="ECO:0000256" key="5">
    <source>
        <dbReference type="ARBA" id="ARBA00022840"/>
    </source>
</evidence>
<evidence type="ECO:0000313" key="14">
    <source>
        <dbReference type="Proteomes" id="UP000070544"/>
    </source>
</evidence>
<dbReference type="GO" id="GO:0016887">
    <property type="term" value="F:ATP hydrolysis activity"/>
    <property type="evidence" value="ECO:0007669"/>
    <property type="project" value="RHEA"/>
</dbReference>
<dbReference type="EC" id="5.6.2.3" evidence="9"/>
<dbReference type="GO" id="GO:0006281">
    <property type="term" value="P:DNA repair"/>
    <property type="evidence" value="ECO:0007669"/>
    <property type="project" value="UniProtKB-KW"/>
</dbReference>
<dbReference type="GO" id="GO:0043139">
    <property type="term" value="F:5'-3' DNA helicase activity"/>
    <property type="evidence" value="ECO:0007669"/>
    <property type="project" value="UniProtKB-EC"/>
</dbReference>
<comment type="similarity">
    <text evidence="9">Belongs to the helicase family.</text>
</comment>
<evidence type="ECO:0000256" key="6">
    <source>
        <dbReference type="ARBA" id="ARBA00023125"/>
    </source>
</evidence>
<feature type="domain" description="DNA helicase Pif1-like DEAD-box helicase" evidence="11">
    <location>
        <begin position="363"/>
        <end position="442"/>
    </location>
</feature>
<dbReference type="InterPro" id="IPR027417">
    <property type="entry name" value="P-loop_NTPase"/>
</dbReference>
<keyword evidence="8" id="KW-0413">Isomerase</keyword>
<gene>
    <name evidence="13" type="ORF">M427DRAFT_320796</name>
</gene>
<feature type="domain" description="DNA helicase Pif1-like DEAD-box helicase" evidence="11">
    <location>
        <begin position="227"/>
        <end position="334"/>
    </location>
</feature>
<keyword evidence="6" id="KW-0238">DNA-binding</keyword>
<dbReference type="PANTHER" id="PTHR47642:SF5">
    <property type="entry name" value="ATP-DEPENDENT DNA HELICASE"/>
    <property type="match status" value="1"/>
</dbReference>
<dbReference type="EMBL" id="KQ965760">
    <property type="protein sequence ID" value="KXS15708.1"/>
    <property type="molecule type" value="Genomic_DNA"/>
</dbReference>
<organism evidence="13 14">
    <name type="scientific">Gonapodya prolifera (strain JEL478)</name>
    <name type="common">Monoblepharis prolifera</name>
    <dbReference type="NCBI Taxonomy" id="1344416"/>
    <lineage>
        <taxon>Eukaryota</taxon>
        <taxon>Fungi</taxon>
        <taxon>Fungi incertae sedis</taxon>
        <taxon>Chytridiomycota</taxon>
        <taxon>Chytridiomycota incertae sedis</taxon>
        <taxon>Monoblepharidomycetes</taxon>
        <taxon>Monoblepharidales</taxon>
        <taxon>Gonapodyaceae</taxon>
        <taxon>Gonapodya</taxon>
    </lineage>
</organism>
<evidence type="ECO:0000313" key="13">
    <source>
        <dbReference type="EMBL" id="KXS15708.1"/>
    </source>
</evidence>